<evidence type="ECO:0000313" key="2">
    <source>
        <dbReference type="EMBL" id="GAA1500354.1"/>
    </source>
</evidence>
<organism evidence="2 3">
    <name type="scientific">Streptomyces bangladeshensis</name>
    <dbReference type="NCBI Taxonomy" id="295352"/>
    <lineage>
        <taxon>Bacteria</taxon>
        <taxon>Bacillati</taxon>
        <taxon>Actinomycetota</taxon>
        <taxon>Actinomycetes</taxon>
        <taxon>Kitasatosporales</taxon>
        <taxon>Streptomycetaceae</taxon>
        <taxon>Streptomyces</taxon>
    </lineage>
</organism>
<feature type="compositionally biased region" description="Polar residues" evidence="1">
    <location>
        <begin position="14"/>
        <end position="29"/>
    </location>
</feature>
<keyword evidence="3" id="KW-1185">Reference proteome</keyword>
<evidence type="ECO:0000256" key="1">
    <source>
        <dbReference type="SAM" id="MobiDB-lite"/>
    </source>
</evidence>
<reference evidence="3" key="1">
    <citation type="journal article" date="2019" name="Int. J. Syst. Evol. Microbiol.">
        <title>The Global Catalogue of Microorganisms (GCM) 10K type strain sequencing project: providing services to taxonomists for standard genome sequencing and annotation.</title>
        <authorList>
            <consortium name="The Broad Institute Genomics Platform"/>
            <consortium name="The Broad Institute Genome Sequencing Center for Infectious Disease"/>
            <person name="Wu L."/>
            <person name="Ma J."/>
        </authorList>
    </citation>
    <scope>NUCLEOTIDE SEQUENCE [LARGE SCALE GENOMIC DNA]</scope>
    <source>
        <strain evidence="3">JCM 14924</strain>
    </source>
</reference>
<evidence type="ECO:0000313" key="3">
    <source>
        <dbReference type="Proteomes" id="UP001501391"/>
    </source>
</evidence>
<gene>
    <name evidence="2" type="ORF">GCM10009787_78020</name>
</gene>
<accession>A0ABP4KC03</accession>
<name>A0ABP4KC03_9ACTN</name>
<protein>
    <submittedName>
        <fullName evidence="2">Uncharacterized protein</fullName>
    </submittedName>
</protein>
<dbReference type="EMBL" id="BAAAOQ010000046">
    <property type="protein sequence ID" value="GAA1500354.1"/>
    <property type="molecule type" value="Genomic_DNA"/>
</dbReference>
<dbReference type="Proteomes" id="UP001501391">
    <property type="component" value="Unassembled WGS sequence"/>
</dbReference>
<feature type="compositionally biased region" description="Polar residues" evidence="1">
    <location>
        <begin position="172"/>
        <end position="183"/>
    </location>
</feature>
<dbReference type="RefSeq" id="WP_346164486.1">
    <property type="nucleotide sequence ID" value="NZ_BAAAOQ010000046.1"/>
</dbReference>
<comment type="caution">
    <text evidence="2">The sequence shown here is derived from an EMBL/GenBank/DDBJ whole genome shotgun (WGS) entry which is preliminary data.</text>
</comment>
<feature type="region of interest" description="Disordered" evidence="1">
    <location>
        <begin position="1"/>
        <end position="59"/>
    </location>
</feature>
<feature type="compositionally biased region" description="Pro residues" evidence="1">
    <location>
        <begin position="189"/>
        <end position="221"/>
    </location>
</feature>
<sequence>MSESVPDGGGKLQQAGQAVKTETSATADQARQAAGQVASTAVQQAKEVVDEARQQAGSVVQELRSRAMDEAEGQTRRAAGVLRQWAQDLAELAENAPGDSPARSVATQMADRGHRAADYVDKQGVEGIVGDLQSFARRRPGLFLGGALLAGLAVGRLGKVAGKAAQSGDGGQEQSAGAVQPQYSVEPDMPTPPPGAGQWTPPQPLSPPAAPYTPPPVPPTSPAAGEMPTPPHPGV</sequence>
<proteinExistence type="predicted"/>
<dbReference type="Gene3D" id="1.20.120.20">
    <property type="entry name" value="Apolipoprotein"/>
    <property type="match status" value="1"/>
</dbReference>
<feature type="region of interest" description="Disordered" evidence="1">
    <location>
        <begin position="161"/>
        <end position="235"/>
    </location>
</feature>